<feature type="transmembrane region" description="Helical" evidence="1">
    <location>
        <begin position="17"/>
        <end position="40"/>
    </location>
</feature>
<dbReference type="Pfam" id="PF01757">
    <property type="entry name" value="Acyl_transf_3"/>
    <property type="match status" value="1"/>
</dbReference>
<accession>A0A846N141</accession>
<feature type="transmembrane region" description="Helical" evidence="1">
    <location>
        <begin position="177"/>
        <end position="199"/>
    </location>
</feature>
<feature type="transmembrane region" description="Helical" evidence="1">
    <location>
        <begin position="284"/>
        <end position="302"/>
    </location>
</feature>
<dbReference type="PANTHER" id="PTHR36927:SF4">
    <property type="entry name" value="BLR5718 PROTEIN"/>
    <property type="match status" value="1"/>
</dbReference>
<name>A0A846N141_9PROT</name>
<reference evidence="3 4" key="1">
    <citation type="submission" date="2020-03" db="EMBL/GenBank/DDBJ databases">
        <title>Genomic Encyclopedia of Type Strains, Phase IV (KMG-IV): sequencing the most valuable type-strain genomes for metagenomic binning, comparative biology and taxonomic classification.</title>
        <authorList>
            <person name="Goeker M."/>
        </authorList>
    </citation>
    <scope>NUCLEOTIDE SEQUENCE [LARGE SCALE GENOMIC DNA]</scope>
    <source>
        <strain evidence="3 4">DSM 19867</strain>
    </source>
</reference>
<feature type="transmembrane region" description="Helical" evidence="1">
    <location>
        <begin position="346"/>
        <end position="368"/>
    </location>
</feature>
<evidence type="ECO:0000259" key="2">
    <source>
        <dbReference type="Pfam" id="PF01757"/>
    </source>
</evidence>
<dbReference type="Proteomes" id="UP000570514">
    <property type="component" value="Unassembled WGS sequence"/>
</dbReference>
<evidence type="ECO:0000313" key="3">
    <source>
        <dbReference type="EMBL" id="NIK89436.1"/>
    </source>
</evidence>
<dbReference type="EMBL" id="JAASRM010000001">
    <property type="protein sequence ID" value="NIK89436.1"/>
    <property type="molecule type" value="Genomic_DNA"/>
</dbReference>
<evidence type="ECO:0000313" key="4">
    <source>
        <dbReference type="Proteomes" id="UP000570514"/>
    </source>
</evidence>
<dbReference type="PANTHER" id="PTHR36927">
    <property type="entry name" value="BLR4337 PROTEIN"/>
    <property type="match status" value="1"/>
</dbReference>
<dbReference type="RefSeq" id="WP_167083524.1">
    <property type="nucleotide sequence ID" value="NZ_BAAADC010000001.1"/>
</dbReference>
<sequence length="378" mass="41820">MAGQPLKRLDYIDNLRWVVIVLVLGVHAAVTYSHVGSWYYNSDVEPGLFERLIFIAFQASLQSFFMGLMFFLAGYFVPTGYDRKGFGRFMAERLFRLGVPSLIYVFVLHIGMGIFLLNWYGKTDPATAYGLYLDKGQWINGTGPMWFAVALLFFSFVYALLRLVLPKPTTSSSSAAPSLTAILCLGLGMGAVTFLVRQFAPLGTAWHNMQLAYFTQYVVLFALGILARRRGWVEALPPRWGMPVFLTALIGAPLSAIGLVLLSISTHAPQNAFDGGLTWQAAALAFWEQVFCVLFCTGLLILFRDRVNARTNWSRGFSDNGFAVYVIHPPILVGITLAMRPLAWPALAMFAMAWIMALIASFAVAAGLRAVPGVKRIL</sequence>
<feature type="transmembrane region" description="Helical" evidence="1">
    <location>
        <begin position="145"/>
        <end position="165"/>
    </location>
</feature>
<feature type="transmembrane region" description="Helical" evidence="1">
    <location>
        <begin position="52"/>
        <end position="77"/>
    </location>
</feature>
<proteinExistence type="predicted"/>
<evidence type="ECO:0000256" key="1">
    <source>
        <dbReference type="SAM" id="Phobius"/>
    </source>
</evidence>
<feature type="transmembrane region" description="Helical" evidence="1">
    <location>
        <begin position="211"/>
        <end position="228"/>
    </location>
</feature>
<comment type="caution">
    <text evidence="3">The sequence shown here is derived from an EMBL/GenBank/DDBJ whole genome shotgun (WGS) entry which is preliminary data.</text>
</comment>
<feature type="transmembrane region" description="Helical" evidence="1">
    <location>
        <begin position="240"/>
        <end position="264"/>
    </location>
</feature>
<feature type="transmembrane region" description="Helical" evidence="1">
    <location>
        <begin position="322"/>
        <end position="340"/>
    </location>
</feature>
<dbReference type="InterPro" id="IPR050623">
    <property type="entry name" value="Glucan_succinyl_AcylTrfase"/>
</dbReference>
<gene>
    <name evidence="3" type="ORF">FHS83_002754</name>
</gene>
<keyword evidence="3" id="KW-0808">Transferase</keyword>
<feature type="domain" description="Acyltransferase 3" evidence="2">
    <location>
        <begin position="10"/>
        <end position="366"/>
    </location>
</feature>
<protein>
    <submittedName>
        <fullName evidence="3">Fucose 4-O-acetylase-like acetyltransferase</fullName>
    </submittedName>
</protein>
<keyword evidence="1" id="KW-0812">Transmembrane</keyword>
<dbReference type="GO" id="GO:0016747">
    <property type="term" value="F:acyltransferase activity, transferring groups other than amino-acyl groups"/>
    <property type="evidence" value="ECO:0007669"/>
    <property type="project" value="InterPro"/>
</dbReference>
<keyword evidence="1" id="KW-0472">Membrane</keyword>
<keyword evidence="1" id="KW-1133">Transmembrane helix</keyword>
<keyword evidence="4" id="KW-1185">Reference proteome</keyword>
<feature type="transmembrane region" description="Helical" evidence="1">
    <location>
        <begin position="97"/>
        <end position="120"/>
    </location>
</feature>
<dbReference type="InterPro" id="IPR002656">
    <property type="entry name" value="Acyl_transf_3_dom"/>
</dbReference>
<organism evidence="3 4">
    <name type="scientific">Rhizomicrobium palustre</name>
    <dbReference type="NCBI Taxonomy" id="189966"/>
    <lineage>
        <taxon>Bacteria</taxon>
        <taxon>Pseudomonadati</taxon>
        <taxon>Pseudomonadota</taxon>
        <taxon>Alphaproteobacteria</taxon>
        <taxon>Micropepsales</taxon>
        <taxon>Micropepsaceae</taxon>
        <taxon>Rhizomicrobium</taxon>
    </lineage>
</organism>
<dbReference type="AlphaFoldDB" id="A0A846N141"/>